<dbReference type="InterPro" id="IPR007588">
    <property type="entry name" value="Znf_FLYWCH"/>
</dbReference>
<dbReference type="Gene3D" id="3.90.70.80">
    <property type="match status" value="1"/>
</dbReference>
<dbReference type="GO" id="GO:0008270">
    <property type="term" value="F:zinc ion binding"/>
    <property type="evidence" value="ECO:0007669"/>
    <property type="project" value="UniProtKB-KW"/>
</dbReference>
<name>A0AAD4MZL9_9BILA</name>
<dbReference type="InterPro" id="IPR003323">
    <property type="entry name" value="OTU_dom"/>
</dbReference>
<proteinExistence type="predicted"/>
<sequence>MTEKHRNVPQGINYELQYTEKIMPMLVFNGYYHHFNGSRDTIEGQVYYWRCVKRAELGVDKCSGTASVKENPDKQWQAYAGRTQHNHEPNAIQASIRTFQHELRSEALNGAKATREVVKESVEKMPEYAKALVDPSPASKIVRKVRRKRKLETNIPLSEPKTLHEIQINDDMKYFKDKLIVYYNDFTGDDEYVVIMSSEKLLDNLAKFSHWGCDATFSIAPLLFRQLWIIYVKINHSYCPVVFCLMTTKSEKSYNMILSQLTLLRPQLKPTYVALDFEKAEHNAFKNAFPECSLNGCFFHLQNAVFSHISELGFKRLYNADSDFRFQCQMLPAISALPPERTCSAICDLREYYEHSKFSTELSKLMDYFESRYVGRITGVNVTATGTTIRITGVDVTAEGTKIRRKAPLFEKDIWNINAMILSEQPKTSNSIESFNKQLAKCIGHSHPSIYRLIPEIGAEILWAESKIGAYLAGGKFPRRNGRYVEVQKRLRNAVIRNTEVKSNNISFLKAIAMNLGRVDHRRSDPNSPEIQCMTKLNVVRRVLKLDMLDDDFLHQICIKHGYNQEKRAYEASFKYFSSTEAKPSRTWCVFGDGNCILRSVAVAVSGDEENHLAVRRDVGNYIIKHREKCNRARCWCRTYNIPNDLLLESAQNCGDRDRWGSTLHLIAASKLYKIVILTYSQLESGLPSWTVHNPSMQTGTAPSMEQELVYPSVAFQIEANHCDVVLDVEPPL</sequence>
<protein>
    <submittedName>
        <fullName evidence="7">MULE transposase domain-containing protein</fullName>
    </submittedName>
</protein>
<dbReference type="SUPFAM" id="SSF54001">
    <property type="entry name" value="Cysteine proteinases"/>
    <property type="match status" value="1"/>
</dbReference>
<dbReference type="Proteomes" id="UP001201812">
    <property type="component" value="Unassembled WGS sequence"/>
</dbReference>
<dbReference type="Pfam" id="PF10551">
    <property type="entry name" value="MULE"/>
    <property type="match status" value="1"/>
</dbReference>
<dbReference type="PANTHER" id="PTHR47160:SF10">
    <property type="entry name" value="MULE TRANSPOSASE DOMAIN-CONTAINING PROTEIN"/>
    <property type="match status" value="1"/>
</dbReference>
<dbReference type="Pfam" id="PF02338">
    <property type="entry name" value="OTU"/>
    <property type="match status" value="1"/>
</dbReference>
<keyword evidence="8" id="KW-1185">Reference proteome</keyword>
<evidence type="ECO:0000313" key="8">
    <source>
        <dbReference type="Proteomes" id="UP001201812"/>
    </source>
</evidence>
<evidence type="ECO:0000259" key="6">
    <source>
        <dbReference type="Pfam" id="PF10551"/>
    </source>
</evidence>
<evidence type="ECO:0000256" key="2">
    <source>
        <dbReference type="ARBA" id="ARBA00022771"/>
    </source>
</evidence>
<dbReference type="AlphaFoldDB" id="A0AAD4MZL9"/>
<accession>A0AAD4MZL9</accession>
<keyword evidence="1" id="KW-0479">Metal-binding</keyword>
<dbReference type="InterPro" id="IPR038765">
    <property type="entry name" value="Papain-like_cys_pep_sf"/>
</dbReference>
<dbReference type="PANTHER" id="PTHR47160">
    <property type="entry name" value="PUTATIVE-RELATED"/>
    <property type="match status" value="1"/>
</dbReference>
<evidence type="ECO:0000313" key="7">
    <source>
        <dbReference type="EMBL" id="KAI1709456.1"/>
    </source>
</evidence>
<evidence type="ECO:0000259" key="5">
    <source>
        <dbReference type="Pfam" id="PF04500"/>
    </source>
</evidence>
<keyword evidence="2" id="KW-0863">Zinc-finger</keyword>
<comment type="caution">
    <text evidence="7">The sequence shown here is derived from an EMBL/GenBank/DDBJ whole genome shotgun (WGS) entry which is preliminary data.</text>
</comment>
<gene>
    <name evidence="7" type="ORF">DdX_11243</name>
</gene>
<dbReference type="Pfam" id="PF04500">
    <property type="entry name" value="FLYWCH"/>
    <property type="match status" value="1"/>
</dbReference>
<dbReference type="Gene3D" id="2.20.25.240">
    <property type="match status" value="1"/>
</dbReference>
<feature type="domain" description="OTU" evidence="4">
    <location>
        <begin position="592"/>
        <end position="718"/>
    </location>
</feature>
<evidence type="ECO:0000256" key="1">
    <source>
        <dbReference type="ARBA" id="ARBA00022723"/>
    </source>
</evidence>
<organism evidence="7 8">
    <name type="scientific">Ditylenchus destructor</name>
    <dbReference type="NCBI Taxonomy" id="166010"/>
    <lineage>
        <taxon>Eukaryota</taxon>
        <taxon>Metazoa</taxon>
        <taxon>Ecdysozoa</taxon>
        <taxon>Nematoda</taxon>
        <taxon>Chromadorea</taxon>
        <taxon>Rhabditida</taxon>
        <taxon>Tylenchina</taxon>
        <taxon>Tylenchomorpha</taxon>
        <taxon>Sphaerularioidea</taxon>
        <taxon>Anguinidae</taxon>
        <taxon>Anguininae</taxon>
        <taxon>Ditylenchus</taxon>
    </lineage>
</organism>
<feature type="domain" description="MULE transposase" evidence="6">
    <location>
        <begin position="212"/>
        <end position="302"/>
    </location>
</feature>
<evidence type="ECO:0000256" key="3">
    <source>
        <dbReference type="ARBA" id="ARBA00022833"/>
    </source>
</evidence>
<evidence type="ECO:0000259" key="4">
    <source>
        <dbReference type="Pfam" id="PF02338"/>
    </source>
</evidence>
<dbReference type="InterPro" id="IPR018289">
    <property type="entry name" value="MULE_transposase_dom"/>
</dbReference>
<reference evidence="7" key="1">
    <citation type="submission" date="2022-01" db="EMBL/GenBank/DDBJ databases">
        <title>Genome Sequence Resource for Two Populations of Ditylenchus destructor, the Migratory Endoparasitic Phytonematode.</title>
        <authorList>
            <person name="Zhang H."/>
            <person name="Lin R."/>
            <person name="Xie B."/>
        </authorList>
    </citation>
    <scope>NUCLEOTIDE SEQUENCE</scope>
    <source>
        <strain evidence="7">BazhouSP</strain>
    </source>
</reference>
<feature type="domain" description="FLYWCH-type" evidence="5">
    <location>
        <begin position="20"/>
        <end position="87"/>
    </location>
</feature>
<keyword evidence="3" id="KW-0862">Zinc</keyword>
<dbReference type="EMBL" id="JAKKPZ010000030">
    <property type="protein sequence ID" value="KAI1709456.1"/>
    <property type="molecule type" value="Genomic_DNA"/>
</dbReference>